<evidence type="ECO:0000313" key="2">
    <source>
        <dbReference type="EMBL" id="CAI8585730.1"/>
    </source>
</evidence>
<feature type="region of interest" description="Disordered" evidence="1">
    <location>
        <begin position="1"/>
        <end position="25"/>
    </location>
</feature>
<keyword evidence="3" id="KW-1185">Reference proteome</keyword>
<proteinExistence type="predicted"/>
<feature type="compositionally biased region" description="Low complexity" evidence="1">
    <location>
        <begin position="10"/>
        <end position="25"/>
    </location>
</feature>
<dbReference type="Proteomes" id="UP001157006">
    <property type="component" value="Chromosome 1L"/>
</dbReference>
<sequence length="474" mass="53045">MSEINVLRQSPLPSGSSAASTPPSGSSAASTPLWFIGSLHSPLVHRQSPLPSGSSAVSTPLWFIGSLHSPLVHRFYTNTPPLFPLLSIALDFVRLDSQFFSIIGSIVVVKVNMKARYPKEEHVPREFINLTNSSDFTKVYNMLMLIKMKSNEKTYWEAIGSTYNKQLCIYVCCMINEISSEFLTSVITALDAIGIKPDLYPSKTYYPTNVEGNTYVCPTDNKLRIELFSDNHARGLSKLFDWPTILVIFGCCILVLFNKFTTEENYKTFMTNSIAQLRERARCDPDVNLDIPFDFKEANAIKTMIGPCSMLCNDSICFLLKHMNCQNSGIGLVCQYLGNELAWLDMHHLVLMNDLLIAPQSPVLGDPRVLREVESLSQAIAKVSSHSYPQFYMFMVSNLERLETEPSMFPTLIAVAQVLERGDNNVTNLESSSTKAANLSIVQSLVTLHQTTFPPNRSRTSGVSLIKQEKRRII</sequence>
<name>A0AAV0YI97_VICFA</name>
<evidence type="ECO:0000256" key="1">
    <source>
        <dbReference type="SAM" id="MobiDB-lite"/>
    </source>
</evidence>
<accession>A0AAV0YI97</accession>
<gene>
    <name evidence="2" type="ORF">VFH_I221160</name>
</gene>
<protein>
    <submittedName>
        <fullName evidence="2">Uncharacterized protein</fullName>
    </submittedName>
</protein>
<organism evidence="2 3">
    <name type="scientific">Vicia faba</name>
    <name type="common">Broad bean</name>
    <name type="synonym">Faba vulgaris</name>
    <dbReference type="NCBI Taxonomy" id="3906"/>
    <lineage>
        <taxon>Eukaryota</taxon>
        <taxon>Viridiplantae</taxon>
        <taxon>Streptophyta</taxon>
        <taxon>Embryophyta</taxon>
        <taxon>Tracheophyta</taxon>
        <taxon>Spermatophyta</taxon>
        <taxon>Magnoliopsida</taxon>
        <taxon>eudicotyledons</taxon>
        <taxon>Gunneridae</taxon>
        <taxon>Pentapetalae</taxon>
        <taxon>rosids</taxon>
        <taxon>fabids</taxon>
        <taxon>Fabales</taxon>
        <taxon>Fabaceae</taxon>
        <taxon>Papilionoideae</taxon>
        <taxon>50 kb inversion clade</taxon>
        <taxon>NPAAA clade</taxon>
        <taxon>Hologalegina</taxon>
        <taxon>IRL clade</taxon>
        <taxon>Fabeae</taxon>
        <taxon>Vicia</taxon>
    </lineage>
</organism>
<reference evidence="2 3" key="1">
    <citation type="submission" date="2023-01" db="EMBL/GenBank/DDBJ databases">
        <authorList>
            <person name="Kreplak J."/>
        </authorList>
    </citation>
    <scope>NUCLEOTIDE SEQUENCE [LARGE SCALE GENOMIC DNA]</scope>
</reference>
<dbReference type="EMBL" id="OX451736">
    <property type="protein sequence ID" value="CAI8585730.1"/>
    <property type="molecule type" value="Genomic_DNA"/>
</dbReference>
<dbReference type="AlphaFoldDB" id="A0AAV0YI97"/>
<evidence type="ECO:0000313" key="3">
    <source>
        <dbReference type="Proteomes" id="UP001157006"/>
    </source>
</evidence>